<keyword evidence="6 8" id="KW-0139">CF(1)</keyword>
<dbReference type="InterPro" id="IPR001469">
    <property type="entry name" value="ATP_synth_F1_dsu/esu"/>
</dbReference>
<proteinExistence type="inferred from homology"/>
<keyword evidence="7 8" id="KW-0066">ATP synthesis</keyword>
<keyword evidence="8" id="KW-0375">Hydrogen ion transport</keyword>
<evidence type="ECO:0000256" key="9">
    <source>
        <dbReference type="RuleBase" id="RU003656"/>
    </source>
</evidence>
<keyword evidence="8" id="KW-1003">Cell membrane</keyword>
<dbReference type="HAMAP" id="MF_00530">
    <property type="entry name" value="ATP_synth_epsil_bac"/>
    <property type="match status" value="1"/>
</dbReference>
<dbReference type="SUPFAM" id="SSF51344">
    <property type="entry name" value="Epsilon subunit of F1F0-ATP synthase N-terminal domain"/>
    <property type="match status" value="1"/>
</dbReference>
<evidence type="ECO:0000256" key="5">
    <source>
        <dbReference type="ARBA" id="ARBA00023136"/>
    </source>
</evidence>
<keyword evidence="4 8" id="KW-0406">Ion transport</keyword>
<dbReference type="Gene3D" id="2.60.15.10">
    <property type="entry name" value="F0F1 ATP synthase delta/epsilon subunit, N-terminal"/>
    <property type="match status" value="1"/>
</dbReference>
<sequence length="95" mass="9593">MAELNVDLVAADRKVWSGGAREVSAPSADGQIGILAGHTPLLAVLRPGIVKVSTAPGQVAVEAQVSGGFVSVDADVVTIVVDEITEVTGRESSLA</sequence>
<name>A0ABX2A4A8_9MICO</name>
<dbReference type="PANTHER" id="PTHR13822">
    <property type="entry name" value="ATP SYNTHASE DELTA/EPSILON CHAIN"/>
    <property type="match status" value="1"/>
</dbReference>
<keyword evidence="3 8" id="KW-0813">Transport</keyword>
<protein>
    <recommendedName>
        <fullName evidence="8">ATP synthase epsilon chain</fullName>
    </recommendedName>
    <alternativeName>
        <fullName evidence="8">ATP synthase F1 sector epsilon subunit</fullName>
    </alternativeName>
    <alternativeName>
        <fullName evidence="8">F-ATPase epsilon subunit</fullName>
    </alternativeName>
</protein>
<dbReference type="InterPro" id="IPR020546">
    <property type="entry name" value="ATP_synth_F1_dsu/esu_N"/>
</dbReference>
<dbReference type="Proteomes" id="UP000757540">
    <property type="component" value="Unassembled WGS sequence"/>
</dbReference>
<evidence type="ECO:0000256" key="8">
    <source>
        <dbReference type="HAMAP-Rule" id="MF_00530"/>
    </source>
</evidence>
<dbReference type="EMBL" id="JABEZU010000002">
    <property type="protein sequence ID" value="NOV97694.1"/>
    <property type="molecule type" value="Genomic_DNA"/>
</dbReference>
<evidence type="ECO:0000256" key="4">
    <source>
        <dbReference type="ARBA" id="ARBA00023065"/>
    </source>
</evidence>
<evidence type="ECO:0000256" key="7">
    <source>
        <dbReference type="ARBA" id="ARBA00023310"/>
    </source>
</evidence>
<comment type="subcellular location">
    <subcellularLocation>
        <location evidence="1 8">Cell membrane</location>
        <topology evidence="1 8">Peripheral membrane protein</topology>
    </subcellularLocation>
</comment>
<comment type="caution">
    <text evidence="11">The sequence shown here is derived from an EMBL/GenBank/DDBJ whole genome shotgun (WGS) entry which is preliminary data.</text>
</comment>
<dbReference type="NCBIfam" id="TIGR01216">
    <property type="entry name" value="ATP_synt_epsi"/>
    <property type="match status" value="1"/>
</dbReference>
<keyword evidence="5 8" id="KW-0472">Membrane</keyword>
<comment type="similarity">
    <text evidence="2 8 9">Belongs to the ATPase epsilon chain family.</text>
</comment>
<comment type="function">
    <text evidence="8">Produces ATP from ADP in the presence of a proton gradient across the membrane.</text>
</comment>
<comment type="subunit">
    <text evidence="8 9">F-type ATPases have 2 components, CF(1) - the catalytic core - and CF(0) - the membrane proton channel. CF(1) has five subunits: alpha(3), beta(3), gamma(1), delta(1), epsilon(1). CF(0) has three main subunits: a, b and c.</text>
</comment>
<keyword evidence="12" id="KW-1185">Reference proteome</keyword>
<dbReference type="InterPro" id="IPR036771">
    <property type="entry name" value="ATPsynth_dsu/esu_N"/>
</dbReference>
<dbReference type="PANTHER" id="PTHR13822:SF10">
    <property type="entry name" value="ATP SYNTHASE EPSILON CHAIN, CHLOROPLASTIC"/>
    <property type="match status" value="1"/>
</dbReference>
<evidence type="ECO:0000313" key="12">
    <source>
        <dbReference type="Proteomes" id="UP000757540"/>
    </source>
</evidence>
<evidence type="ECO:0000256" key="1">
    <source>
        <dbReference type="ARBA" id="ARBA00004202"/>
    </source>
</evidence>
<evidence type="ECO:0000256" key="3">
    <source>
        <dbReference type="ARBA" id="ARBA00022448"/>
    </source>
</evidence>
<dbReference type="NCBIfam" id="NF009977">
    <property type="entry name" value="PRK13442.1"/>
    <property type="match status" value="1"/>
</dbReference>
<evidence type="ECO:0000256" key="6">
    <source>
        <dbReference type="ARBA" id="ARBA00023196"/>
    </source>
</evidence>
<dbReference type="Pfam" id="PF02823">
    <property type="entry name" value="ATP-synt_DE_N"/>
    <property type="match status" value="1"/>
</dbReference>
<accession>A0ABX2A4A8</accession>
<dbReference type="CDD" id="cd12152">
    <property type="entry name" value="F1-ATPase_delta"/>
    <property type="match status" value="1"/>
</dbReference>
<dbReference type="RefSeq" id="WP_171783876.1">
    <property type="nucleotide sequence ID" value="NZ_BAAAML010000009.1"/>
</dbReference>
<evidence type="ECO:0000313" key="11">
    <source>
        <dbReference type="EMBL" id="NOV97694.1"/>
    </source>
</evidence>
<reference evidence="11 12" key="1">
    <citation type="submission" date="2020-05" db="EMBL/GenBank/DDBJ databases">
        <title>Genomic Encyclopedia of Type Strains, Phase III (KMG-III): the genomes of soil and plant-associated and newly described type strains.</title>
        <authorList>
            <person name="Whitman W."/>
        </authorList>
    </citation>
    <scope>NUCLEOTIDE SEQUENCE [LARGE SCALE GENOMIC DNA]</scope>
    <source>
        <strain evidence="11 12">KCTC 19046</strain>
    </source>
</reference>
<evidence type="ECO:0000256" key="2">
    <source>
        <dbReference type="ARBA" id="ARBA00005712"/>
    </source>
</evidence>
<feature type="domain" description="ATP synthase F1 complex delta/epsilon subunit N-terminal" evidence="10">
    <location>
        <begin position="4"/>
        <end position="83"/>
    </location>
</feature>
<organism evidence="11 12">
    <name type="scientific">Isoptericola halotolerans</name>
    <dbReference type="NCBI Taxonomy" id="300560"/>
    <lineage>
        <taxon>Bacteria</taxon>
        <taxon>Bacillati</taxon>
        <taxon>Actinomycetota</taxon>
        <taxon>Actinomycetes</taxon>
        <taxon>Micrococcales</taxon>
        <taxon>Promicromonosporaceae</taxon>
        <taxon>Isoptericola</taxon>
    </lineage>
</organism>
<evidence type="ECO:0000259" key="10">
    <source>
        <dbReference type="Pfam" id="PF02823"/>
    </source>
</evidence>
<gene>
    <name evidence="8" type="primary">atpC</name>
    <name evidence="11" type="ORF">HDG69_002269</name>
</gene>